<keyword evidence="5 10" id="KW-0732">Signal</keyword>
<dbReference type="GO" id="GO:0005576">
    <property type="term" value="C:extracellular region"/>
    <property type="evidence" value="ECO:0007669"/>
    <property type="project" value="UniProtKB-SubCell"/>
</dbReference>
<dbReference type="EMBL" id="JAYKXP010000006">
    <property type="protein sequence ID" value="KAK7056744.1"/>
    <property type="molecule type" value="Genomic_DNA"/>
</dbReference>
<evidence type="ECO:0000313" key="11">
    <source>
        <dbReference type="EMBL" id="KAK7056744.1"/>
    </source>
</evidence>
<comment type="caution">
    <text evidence="11">The sequence shown here is derived from an EMBL/GenBank/DDBJ whole genome shotgun (WGS) entry which is preliminary data.</text>
</comment>
<dbReference type="GO" id="GO:0000272">
    <property type="term" value="P:polysaccharide catabolic process"/>
    <property type="evidence" value="ECO:0007669"/>
    <property type="project" value="UniProtKB-KW"/>
</dbReference>
<dbReference type="EC" id="3.2.1.132" evidence="10"/>
<evidence type="ECO:0000256" key="2">
    <source>
        <dbReference type="ARBA" id="ARBA00004613"/>
    </source>
</evidence>
<evidence type="ECO:0000256" key="9">
    <source>
        <dbReference type="ARBA" id="ARBA00023326"/>
    </source>
</evidence>
<reference evidence="11 12" key="1">
    <citation type="submission" date="2024-01" db="EMBL/GenBank/DDBJ databases">
        <title>A draft genome for a cacao thread blight-causing isolate of Paramarasmius palmivorus.</title>
        <authorList>
            <person name="Baruah I.K."/>
            <person name="Bukari Y."/>
            <person name="Amoako-Attah I."/>
            <person name="Meinhardt L.W."/>
            <person name="Bailey B.A."/>
            <person name="Cohen S.P."/>
        </authorList>
    </citation>
    <scope>NUCLEOTIDE SEQUENCE [LARGE SCALE GENOMIC DNA]</scope>
    <source>
        <strain evidence="11 12">GH-12</strain>
    </source>
</reference>
<comment type="similarity">
    <text evidence="3 10">Belongs to the glycosyl hydrolase 75 family.</text>
</comment>
<organism evidence="11 12">
    <name type="scientific">Paramarasmius palmivorus</name>
    <dbReference type="NCBI Taxonomy" id="297713"/>
    <lineage>
        <taxon>Eukaryota</taxon>
        <taxon>Fungi</taxon>
        <taxon>Dikarya</taxon>
        <taxon>Basidiomycota</taxon>
        <taxon>Agaricomycotina</taxon>
        <taxon>Agaricomycetes</taxon>
        <taxon>Agaricomycetidae</taxon>
        <taxon>Agaricales</taxon>
        <taxon>Marasmiineae</taxon>
        <taxon>Marasmiaceae</taxon>
        <taxon>Paramarasmius</taxon>
    </lineage>
</organism>
<keyword evidence="12" id="KW-1185">Reference proteome</keyword>
<accession>A0AAW0DUM8</accession>
<evidence type="ECO:0000256" key="8">
    <source>
        <dbReference type="ARBA" id="ARBA00023295"/>
    </source>
</evidence>
<dbReference type="PANTHER" id="PTHR42061">
    <property type="entry name" value="ENDO-CHITOSANASE"/>
    <property type="match status" value="1"/>
</dbReference>
<evidence type="ECO:0000256" key="6">
    <source>
        <dbReference type="ARBA" id="ARBA00022801"/>
    </source>
</evidence>
<comment type="catalytic activity">
    <reaction evidence="1 10">
        <text>Endohydrolysis of beta-(1-&gt;4)-linkages between D-glucosamine residues in a partly acetylated chitosan.</text>
        <dbReference type="EC" id="3.2.1.132"/>
    </reaction>
</comment>
<gene>
    <name evidence="11" type="ORF">VNI00_002461</name>
</gene>
<feature type="chain" id="PRO_5043102965" description="Endo-chitosanase" evidence="10">
    <location>
        <begin position="23"/>
        <end position="239"/>
    </location>
</feature>
<keyword evidence="4" id="KW-0964">Secreted</keyword>
<evidence type="ECO:0000256" key="1">
    <source>
        <dbReference type="ARBA" id="ARBA00000405"/>
    </source>
</evidence>
<name>A0AAW0DUM8_9AGAR</name>
<comment type="subcellular location">
    <subcellularLocation>
        <location evidence="2 10">Secreted</location>
    </subcellularLocation>
</comment>
<comment type="function">
    <text evidence="10">Chitosanase catalyzing the endo-type cleavage of chitosan, the deacylated form of chitin. Chitosanase may be crucial in the degradation of the deacetylated portion of chitin in the fungal cell wall.</text>
</comment>
<feature type="signal peptide" evidence="10">
    <location>
        <begin position="1"/>
        <end position="22"/>
    </location>
</feature>
<dbReference type="Pfam" id="PF07335">
    <property type="entry name" value="Glyco_hydro_75"/>
    <property type="match status" value="1"/>
</dbReference>
<keyword evidence="8 10" id="KW-0326">Glycosidase</keyword>
<keyword evidence="7" id="KW-0119">Carbohydrate metabolism</keyword>
<evidence type="ECO:0000313" key="12">
    <source>
        <dbReference type="Proteomes" id="UP001383192"/>
    </source>
</evidence>
<dbReference type="InterPro" id="IPR009939">
    <property type="entry name" value="Chitosanase_fungal"/>
</dbReference>
<evidence type="ECO:0000256" key="7">
    <source>
        <dbReference type="ARBA" id="ARBA00023277"/>
    </source>
</evidence>
<protein>
    <recommendedName>
        <fullName evidence="10">Endo-chitosanase</fullName>
        <ecNumber evidence="10">3.2.1.132</ecNumber>
    </recommendedName>
</protein>
<dbReference type="AlphaFoldDB" id="A0AAW0DUM8"/>
<dbReference type="Proteomes" id="UP001383192">
    <property type="component" value="Unassembled WGS sequence"/>
</dbReference>
<evidence type="ECO:0000256" key="10">
    <source>
        <dbReference type="RuleBase" id="RU361208"/>
    </source>
</evidence>
<sequence>MIIQFALPLTLSLAMYSLLIIAHPLVERANTAASALAADASINVAGLYNAVNNARGTRLASYPWNYGTPADVHIYADWLYMTNSSIFHFIADMDVDCDGVDYQCPGNSDGDSATSFGHLDASKVPYYVLPGRFYEQYYPKILPNALGAIICSGKIFYGIFGDTNGANPQMIGEASYLLARTCFPQDDLNGNRGHDARDVAYIIFGNQVPSGVQDQTIDLKALKALGDQNLKMLTPKLGI</sequence>
<evidence type="ECO:0000256" key="3">
    <source>
        <dbReference type="ARBA" id="ARBA00007799"/>
    </source>
</evidence>
<dbReference type="GO" id="GO:0016977">
    <property type="term" value="F:chitosanase activity"/>
    <property type="evidence" value="ECO:0007669"/>
    <property type="project" value="UniProtKB-EC"/>
</dbReference>
<dbReference type="PANTHER" id="PTHR42061:SF4">
    <property type="entry name" value="ENDO-CHITOSANASE"/>
    <property type="match status" value="1"/>
</dbReference>
<evidence type="ECO:0000256" key="5">
    <source>
        <dbReference type="ARBA" id="ARBA00022729"/>
    </source>
</evidence>
<proteinExistence type="inferred from homology"/>
<keyword evidence="6 10" id="KW-0378">Hydrolase</keyword>
<evidence type="ECO:0000256" key="4">
    <source>
        <dbReference type="ARBA" id="ARBA00022525"/>
    </source>
</evidence>
<keyword evidence="9 10" id="KW-0624">Polysaccharide degradation</keyword>